<dbReference type="SUPFAM" id="SSF48498">
    <property type="entry name" value="Tetracyclin repressor-like, C-terminal domain"/>
    <property type="match status" value="1"/>
</dbReference>
<keyword evidence="8" id="KW-1185">Reference proteome</keyword>
<feature type="DNA-binding region" description="H-T-H motif" evidence="4">
    <location>
        <begin position="47"/>
        <end position="66"/>
    </location>
</feature>
<dbReference type="SUPFAM" id="SSF46689">
    <property type="entry name" value="Homeodomain-like"/>
    <property type="match status" value="1"/>
</dbReference>
<dbReference type="Proteomes" id="UP000655443">
    <property type="component" value="Unassembled WGS sequence"/>
</dbReference>
<protein>
    <submittedName>
        <fullName evidence="7">TetR family transcriptional regulator</fullName>
    </submittedName>
</protein>
<dbReference type="GO" id="GO:0000976">
    <property type="term" value="F:transcription cis-regulatory region binding"/>
    <property type="evidence" value="ECO:0007669"/>
    <property type="project" value="TreeGrafter"/>
</dbReference>
<comment type="caution">
    <text evidence="7">The sequence shown here is derived from an EMBL/GenBank/DDBJ whole genome shotgun (WGS) entry which is preliminary data.</text>
</comment>
<dbReference type="AlphaFoldDB" id="A0A919D7S4"/>
<accession>A0A919D7S4</accession>
<name>A0A919D7S4_9ACTN</name>
<evidence type="ECO:0000256" key="1">
    <source>
        <dbReference type="ARBA" id="ARBA00023015"/>
    </source>
</evidence>
<proteinExistence type="predicted"/>
<feature type="domain" description="HTH tetR-type" evidence="6">
    <location>
        <begin position="24"/>
        <end position="84"/>
    </location>
</feature>
<dbReference type="Pfam" id="PF00440">
    <property type="entry name" value="TetR_N"/>
    <property type="match status" value="1"/>
</dbReference>
<organism evidence="7 8">
    <name type="scientific">Streptomyces alanosinicus</name>
    <dbReference type="NCBI Taxonomy" id="68171"/>
    <lineage>
        <taxon>Bacteria</taxon>
        <taxon>Bacillati</taxon>
        <taxon>Actinomycetota</taxon>
        <taxon>Actinomycetes</taxon>
        <taxon>Kitasatosporales</taxon>
        <taxon>Streptomycetaceae</taxon>
        <taxon>Streptomyces</taxon>
    </lineage>
</organism>
<reference evidence="7" key="2">
    <citation type="submission" date="2020-09" db="EMBL/GenBank/DDBJ databases">
        <authorList>
            <person name="Sun Q."/>
            <person name="Ohkuma M."/>
        </authorList>
    </citation>
    <scope>NUCLEOTIDE SEQUENCE</scope>
    <source>
        <strain evidence="7">JCM 4714</strain>
    </source>
</reference>
<sequence>MSASLSPQDSPRKRRPYAPRVPIEQRREQLLDAALAVIVNDGYDRVSIDAIAKRAEVARSVVYGAYENLDALLTALLDRQQARAFQCLLRTIPGPHDPHGPRDPAAFAAETVRRMSAMLHQDPDTWRLILLPPGNMPTIVRDRIEADRERFRLRVEAWISRALADRSDAAPDRQLDAQVLAHALVACAEHFGRLALTDPGKFDPPRLIGQLQVILGAVWPWTR</sequence>
<keyword evidence="3" id="KW-0804">Transcription</keyword>
<evidence type="ECO:0000256" key="4">
    <source>
        <dbReference type="PROSITE-ProRule" id="PRU00335"/>
    </source>
</evidence>
<evidence type="ECO:0000313" key="8">
    <source>
        <dbReference type="Proteomes" id="UP000655443"/>
    </source>
</evidence>
<dbReference type="InterPro" id="IPR009057">
    <property type="entry name" value="Homeodomain-like_sf"/>
</dbReference>
<dbReference type="InterPro" id="IPR036271">
    <property type="entry name" value="Tet_transcr_reg_TetR-rel_C_sf"/>
</dbReference>
<dbReference type="PANTHER" id="PTHR30055">
    <property type="entry name" value="HTH-TYPE TRANSCRIPTIONAL REGULATOR RUTR"/>
    <property type="match status" value="1"/>
</dbReference>
<evidence type="ECO:0000256" key="2">
    <source>
        <dbReference type="ARBA" id="ARBA00023125"/>
    </source>
</evidence>
<gene>
    <name evidence="7" type="ORF">GCM10010339_88790</name>
</gene>
<dbReference type="GO" id="GO:0003700">
    <property type="term" value="F:DNA-binding transcription factor activity"/>
    <property type="evidence" value="ECO:0007669"/>
    <property type="project" value="TreeGrafter"/>
</dbReference>
<feature type="region of interest" description="Disordered" evidence="5">
    <location>
        <begin position="1"/>
        <end position="23"/>
    </location>
</feature>
<keyword evidence="2 4" id="KW-0238">DNA-binding</keyword>
<dbReference type="InterPro" id="IPR001647">
    <property type="entry name" value="HTH_TetR"/>
</dbReference>
<evidence type="ECO:0000256" key="5">
    <source>
        <dbReference type="SAM" id="MobiDB-lite"/>
    </source>
</evidence>
<evidence type="ECO:0000256" key="3">
    <source>
        <dbReference type="ARBA" id="ARBA00023163"/>
    </source>
</evidence>
<dbReference type="InterPro" id="IPR050109">
    <property type="entry name" value="HTH-type_TetR-like_transc_reg"/>
</dbReference>
<keyword evidence="1" id="KW-0805">Transcription regulation</keyword>
<dbReference type="PANTHER" id="PTHR30055:SF234">
    <property type="entry name" value="HTH-TYPE TRANSCRIPTIONAL REGULATOR BETI"/>
    <property type="match status" value="1"/>
</dbReference>
<dbReference type="RefSeq" id="WP_189959215.1">
    <property type="nucleotide sequence ID" value="NZ_BMVG01000059.1"/>
</dbReference>
<dbReference type="Gene3D" id="1.10.357.10">
    <property type="entry name" value="Tetracycline Repressor, domain 2"/>
    <property type="match status" value="1"/>
</dbReference>
<evidence type="ECO:0000259" key="6">
    <source>
        <dbReference type="PROSITE" id="PS50977"/>
    </source>
</evidence>
<dbReference type="PROSITE" id="PS50977">
    <property type="entry name" value="HTH_TETR_2"/>
    <property type="match status" value="1"/>
</dbReference>
<dbReference type="EMBL" id="BMVG01000059">
    <property type="protein sequence ID" value="GHE15138.1"/>
    <property type="molecule type" value="Genomic_DNA"/>
</dbReference>
<reference evidence="7" key="1">
    <citation type="journal article" date="2014" name="Int. J. Syst. Evol. Microbiol.">
        <title>Complete genome sequence of Corynebacterium casei LMG S-19264T (=DSM 44701T), isolated from a smear-ripened cheese.</title>
        <authorList>
            <consortium name="US DOE Joint Genome Institute (JGI-PGF)"/>
            <person name="Walter F."/>
            <person name="Albersmeier A."/>
            <person name="Kalinowski J."/>
            <person name="Ruckert C."/>
        </authorList>
    </citation>
    <scope>NUCLEOTIDE SEQUENCE</scope>
    <source>
        <strain evidence="7">JCM 4714</strain>
    </source>
</reference>
<evidence type="ECO:0000313" key="7">
    <source>
        <dbReference type="EMBL" id="GHE15138.1"/>
    </source>
</evidence>